<dbReference type="RefSeq" id="WP_011043196.1">
    <property type="nucleotide sequence ID" value="NC_003910.7"/>
</dbReference>
<dbReference type="SUPFAM" id="SSF82714">
    <property type="entry name" value="Multidrug efflux transporter AcrB TolC docking domain, DN and DC subdomains"/>
    <property type="match status" value="2"/>
</dbReference>
<dbReference type="SUPFAM" id="SSF82693">
    <property type="entry name" value="Multidrug efflux transporter AcrB pore domain, PN1, PN2, PC1 and PC2 subdomains"/>
    <property type="match status" value="2"/>
</dbReference>
<dbReference type="Gene3D" id="3.30.70.1320">
    <property type="entry name" value="Multidrug efflux transporter AcrB pore domain like"/>
    <property type="match status" value="1"/>
</dbReference>
<dbReference type="InterPro" id="IPR001036">
    <property type="entry name" value="Acrflvin-R"/>
</dbReference>
<accession>Q482B6</accession>
<feature type="transmembrane region" description="Helical" evidence="1">
    <location>
        <begin position="448"/>
        <end position="469"/>
    </location>
</feature>
<dbReference type="Gene3D" id="1.20.1640.10">
    <property type="entry name" value="Multidrug efflux transporter AcrB transmembrane domain"/>
    <property type="match status" value="2"/>
</dbReference>
<dbReference type="Pfam" id="PF00873">
    <property type="entry name" value="ACR_tran"/>
    <property type="match status" value="1"/>
</dbReference>
<feature type="transmembrane region" description="Helical" evidence="1">
    <location>
        <begin position="923"/>
        <end position="943"/>
    </location>
</feature>
<dbReference type="Proteomes" id="UP000000547">
    <property type="component" value="Chromosome"/>
</dbReference>
<evidence type="ECO:0000313" key="3">
    <source>
        <dbReference type="Proteomes" id="UP000000547"/>
    </source>
</evidence>
<dbReference type="KEGG" id="cps:CPS_2384"/>
<keyword evidence="1" id="KW-0472">Membrane</keyword>
<dbReference type="Gene3D" id="3.30.70.1430">
    <property type="entry name" value="Multidrug efflux transporter AcrB pore domain"/>
    <property type="match status" value="2"/>
</dbReference>
<feature type="transmembrane region" description="Helical" evidence="1">
    <location>
        <begin position="347"/>
        <end position="367"/>
    </location>
</feature>
<keyword evidence="1" id="KW-0812">Transmembrane</keyword>
<evidence type="ECO:0000256" key="1">
    <source>
        <dbReference type="SAM" id="Phobius"/>
    </source>
</evidence>
<dbReference type="SUPFAM" id="SSF82866">
    <property type="entry name" value="Multidrug efflux transporter AcrB transmembrane domain"/>
    <property type="match status" value="2"/>
</dbReference>
<dbReference type="HOGENOM" id="CLU_002755_1_2_6"/>
<feature type="transmembrane region" description="Helical" evidence="1">
    <location>
        <begin position="475"/>
        <end position="495"/>
    </location>
</feature>
<gene>
    <name evidence="2" type="ordered locus">CPS_2384</name>
</gene>
<organism evidence="2 3">
    <name type="scientific">Colwellia psychrerythraea (strain 34H / ATCC BAA-681)</name>
    <name type="common">Vibrio psychroerythus</name>
    <dbReference type="NCBI Taxonomy" id="167879"/>
    <lineage>
        <taxon>Bacteria</taxon>
        <taxon>Pseudomonadati</taxon>
        <taxon>Pseudomonadota</taxon>
        <taxon>Gammaproteobacteria</taxon>
        <taxon>Alteromonadales</taxon>
        <taxon>Colwelliaceae</taxon>
        <taxon>Colwellia</taxon>
    </lineage>
</organism>
<dbReference type="STRING" id="167879.CPS_2384"/>
<feature type="transmembrane region" description="Helical" evidence="1">
    <location>
        <begin position="949"/>
        <end position="974"/>
    </location>
</feature>
<dbReference type="PANTHER" id="PTHR32063">
    <property type="match status" value="1"/>
</dbReference>
<feature type="transmembrane region" description="Helical" evidence="1">
    <location>
        <begin position="897"/>
        <end position="916"/>
    </location>
</feature>
<dbReference type="InterPro" id="IPR027463">
    <property type="entry name" value="AcrB_DN_DC_subdom"/>
</dbReference>
<name>Q482B6_COLP3</name>
<dbReference type="GO" id="GO:0042910">
    <property type="term" value="F:xenobiotic transmembrane transporter activity"/>
    <property type="evidence" value="ECO:0007669"/>
    <property type="project" value="TreeGrafter"/>
</dbReference>
<evidence type="ECO:0000313" key="2">
    <source>
        <dbReference type="EMBL" id="AAZ26221.1"/>
    </source>
</evidence>
<dbReference type="EMBL" id="CP000083">
    <property type="protein sequence ID" value="AAZ26221.1"/>
    <property type="molecule type" value="Genomic_DNA"/>
</dbReference>
<reference evidence="2" key="1">
    <citation type="journal article" date="2005" name="Proc. Natl. Acad. Sci. U.S.A.">
        <title>The psychrophilic lifestyle as revealed by the genome sequence of Colwellia psychrerythraea 34H through genomic and proteomic analyses.</title>
        <authorList>
            <person name="Methe B.A."/>
            <person name="Nelson K.E."/>
            <person name="Deming J.W."/>
            <person name="Momen B."/>
            <person name="Melamud E."/>
            <person name="Zhang X."/>
            <person name="Moult J."/>
            <person name="Madupu R."/>
            <person name="Nelson W.C."/>
            <person name="Dodson R.J."/>
            <person name="Brinkac L.M."/>
            <person name="Daugherty S.C."/>
            <person name="Durkin A.S."/>
            <person name="DeBoy R.T."/>
            <person name="Kolonay J.F."/>
            <person name="Sullivan S.A."/>
            <person name="Zhou L."/>
            <person name="Davidsen T.M."/>
            <person name="Wu M."/>
            <person name="Huston A.L."/>
            <person name="Lewis M."/>
            <person name="Weaver B."/>
            <person name="Weidman J.F."/>
            <person name="Khouri H."/>
            <person name="Utterback T.R."/>
            <person name="Feldblyum T.V."/>
            <person name="Fraser C.M."/>
        </authorList>
    </citation>
    <scope>NUCLEOTIDE SEQUENCE [LARGE SCALE GENOMIC DNA]</scope>
    <source>
        <strain evidence="2">34H</strain>
    </source>
</reference>
<feature type="transmembrane region" description="Helical" evidence="1">
    <location>
        <begin position="373"/>
        <end position="393"/>
    </location>
</feature>
<feature type="transmembrane region" description="Helical" evidence="1">
    <location>
        <begin position="995"/>
        <end position="1014"/>
    </location>
</feature>
<feature type="transmembrane region" description="Helical" evidence="1">
    <location>
        <begin position="553"/>
        <end position="575"/>
    </location>
</feature>
<feature type="transmembrane region" description="Helical" evidence="1">
    <location>
        <begin position="1026"/>
        <end position="1051"/>
    </location>
</feature>
<dbReference type="PANTHER" id="PTHR32063:SF33">
    <property type="entry name" value="RND SUPERFAMILY EFFLUX PUMP PERMEASE COMPONENT"/>
    <property type="match status" value="1"/>
</dbReference>
<dbReference type="GO" id="GO:0005886">
    <property type="term" value="C:plasma membrane"/>
    <property type="evidence" value="ECO:0007669"/>
    <property type="project" value="TreeGrafter"/>
</dbReference>
<dbReference type="AlphaFoldDB" id="Q482B6"/>
<proteinExistence type="predicted"/>
<dbReference type="PRINTS" id="PR00702">
    <property type="entry name" value="ACRIFLAVINRP"/>
</dbReference>
<keyword evidence="1" id="KW-1133">Transmembrane helix</keyword>
<feature type="transmembrane region" description="Helical" evidence="1">
    <location>
        <begin position="30"/>
        <end position="50"/>
    </location>
</feature>
<dbReference type="Gene3D" id="3.30.2090.10">
    <property type="entry name" value="Multidrug efflux transporter AcrB TolC docking domain, DN and DC subdomains"/>
    <property type="match status" value="2"/>
</dbReference>
<dbReference type="Gene3D" id="3.30.70.1440">
    <property type="entry name" value="Multidrug efflux transporter AcrB pore domain"/>
    <property type="match status" value="1"/>
</dbReference>
<sequence>MFKSITKESATDKKAAQKYNSIAWMINHGIAPNLLMLLLIVGGLVMSFIIRKEYMPDVTLDRVGIVINYPGASPDEIESAIALPIEAIITPLEGIKEVKTIIRTGRLFIRAELEGSDNAQKIFQDVQQAITRINTFPTEMDKPRIFLASKVRDVMEIVVHGDLDAIGIKRLSEEIRDRILQSVDISKVTLHGTAKEEIHIDISQHMLNSLQTDLSTIAKKISLLTKEQSTGTIKSNSGNILVKVDERLLWADEFAQLSIMPDKNGGALQLKDVAKITEGFADSKSMITFDGQLAASLRIYRVGEQSPDKIGKAIEAMWPELEALLPPTAGLTIIDDDAKNYQKRLSLLLKNAFFGLLLVLFFMSLFLDFRLAFWVVAGIPSAFLGAILFLPSFGISINMVSMFGFIIALGIVVDDAIIAGENIYTHMQEGMPFSSAAQLGAQEVAKPLTFAILTNIIAFIPLLFLPGFMKLMFGAIPVVVILCFVISWLEALFILPAHLARINQKTTKTPGNNILSKSAYYFSFAMQKAQQNFDKALESFIQHPYLSVLKKCLSWPALTLSIASLILLWVLGYAFSGKMGFSLMPKMEGRWVKASIVLPEDFTLMQMNKVKDKLESNAKEMLSKNEIEQAVISIRSEIFENTLEVGLLLVDSEEREISSVDIKSLWREQSKLLGKQSLNNLGKLRFGSARKNSNSQIEASITLELRHNDTNVLSNAAIAAQNYLQSDQQSGQYITSITNSMEQGNPQWSLTLNENGQSLGFNGSDVAKQLRSSLYGARVTRQHRGQNEVTVLVRLPLRERQSSGDIENLLISTGDGGFVPLNEIANISKTYSPATIKRYKNQRIEQLYIEVEDETKTPQVNDFIHQQLTLRLTRQFAGLKVSMSGDQKEIAQSVSKLELGTLFALTGIYILLAIAFKSYLQPLLIMAIIPFGAVGAILGHLLLGFGLSIVSLMGMLALAGVVINDSLIMVEYANKQVTQGHKPKQAIINAGMRRFRPILLTTLTTFGGLAPMVFETSRQAQFIVPMAVSLGFGILFTTFICLLVLPCLYLITSEYNDIKA</sequence>
<protein>
    <submittedName>
        <fullName evidence="2">AcrB/AcrD/AcrF family protein</fullName>
    </submittedName>
</protein>